<gene>
    <name evidence="1" type="ORF">HPB49_013346</name>
</gene>
<accession>A0ACB8D5U8</accession>
<protein>
    <submittedName>
        <fullName evidence="1">Uncharacterized protein</fullName>
    </submittedName>
</protein>
<evidence type="ECO:0000313" key="2">
    <source>
        <dbReference type="Proteomes" id="UP000821865"/>
    </source>
</evidence>
<organism evidence="1 2">
    <name type="scientific">Dermacentor silvarum</name>
    <name type="common">Tick</name>
    <dbReference type="NCBI Taxonomy" id="543639"/>
    <lineage>
        <taxon>Eukaryota</taxon>
        <taxon>Metazoa</taxon>
        <taxon>Ecdysozoa</taxon>
        <taxon>Arthropoda</taxon>
        <taxon>Chelicerata</taxon>
        <taxon>Arachnida</taxon>
        <taxon>Acari</taxon>
        <taxon>Parasitiformes</taxon>
        <taxon>Ixodida</taxon>
        <taxon>Ixodoidea</taxon>
        <taxon>Ixodidae</taxon>
        <taxon>Rhipicephalinae</taxon>
        <taxon>Dermacentor</taxon>
    </lineage>
</organism>
<dbReference type="EMBL" id="CM023472">
    <property type="protein sequence ID" value="KAH7959736.1"/>
    <property type="molecule type" value="Genomic_DNA"/>
</dbReference>
<name>A0ACB8D5U8_DERSI</name>
<comment type="caution">
    <text evidence="1">The sequence shown here is derived from an EMBL/GenBank/DDBJ whole genome shotgun (WGS) entry which is preliminary data.</text>
</comment>
<sequence>MQNGSNGKRTAAIVSEDKVSNEANQCTTQKPKHSCASFREIGHLLSKPRFYACVLAVVAMDYTMAVFPATIVDYALDKGSSRRDADLSVTYCSPAELFGRIVLPLIGDCRIVSRTTLVSACFFLLAATMLALPATPSFLAYILVCACVTMFTACLIAMKPVVIADYFGIESVATSWGFAGVTLLPLLLCSPYIIGVGVGVVCVTLVIVVMMYFDKYRGIASGIKYTGYSLASLLFPMILTSLKDAYGFRGSMLVYAAITMNVTALTLLLKEPPWEINDRNRKTKTSKEESKSISSITNATLDSAVINAFSVSRRYWK</sequence>
<proteinExistence type="predicted"/>
<keyword evidence="2" id="KW-1185">Reference proteome</keyword>
<evidence type="ECO:0000313" key="1">
    <source>
        <dbReference type="EMBL" id="KAH7959736.1"/>
    </source>
</evidence>
<dbReference type="Proteomes" id="UP000821865">
    <property type="component" value="Chromosome 3"/>
</dbReference>
<reference evidence="1" key="1">
    <citation type="submission" date="2020-05" db="EMBL/GenBank/DDBJ databases">
        <title>Large-scale comparative analyses of tick genomes elucidate their genetic diversity and vector capacities.</title>
        <authorList>
            <person name="Jia N."/>
            <person name="Wang J."/>
            <person name="Shi W."/>
            <person name="Du L."/>
            <person name="Sun Y."/>
            <person name="Zhan W."/>
            <person name="Jiang J."/>
            <person name="Wang Q."/>
            <person name="Zhang B."/>
            <person name="Ji P."/>
            <person name="Sakyi L.B."/>
            <person name="Cui X."/>
            <person name="Yuan T."/>
            <person name="Jiang B."/>
            <person name="Yang W."/>
            <person name="Lam T.T.-Y."/>
            <person name="Chang Q."/>
            <person name="Ding S."/>
            <person name="Wang X."/>
            <person name="Zhu J."/>
            <person name="Ruan X."/>
            <person name="Zhao L."/>
            <person name="Wei J."/>
            <person name="Que T."/>
            <person name="Du C."/>
            <person name="Cheng J."/>
            <person name="Dai P."/>
            <person name="Han X."/>
            <person name="Huang E."/>
            <person name="Gao Y."/>
            <person name="Liu J."/>
            <person name="Shao H."/>
            <person name="Ye R."/>
            <person name="Li L."/>
            <person name="Wei W."/>
            <person name="Wang X."/>
            <person name="Wang C."/>
            <person name="Yang T."/>
            <person name="Huo Q."/>
            <person name="Li W."/>
            <person name="Guo W."/>
            <person name="Chen H."/>
            <person name="Zhou L."/>
            <person name="Ni X."/>
            <person name="Tian J."/>
            <person name="Zhou Y."/>
            <person name="Sheng Y."/>
            <person name="Liu T."/>
            <person name="Pan Y."/>
            <person name="Xia L."/>
            <person name="Li J."/>
            <person name="Zhao F."/>
            <person name="Cao W."/>
        </authorList>
    </citation>
    <scope>NUCLEOTIDE SEQUENCE</scope>
    <source>
        <strain evidence="1">Dsil-2018</strain>
    </source>
</reference>